<accession>A0AAN2PL04</accession>
<comment type="caution">
    <text evidence="2">The sequence shown here is derived from an EMBL/GenBank/DDBJ whole genome shotgun (WGS) entry which is preliminary data.</text>
</comment>
<dbReference type="Pfam" id="PF04545">
    <property type="entry name" value="Sigma70_r4"/>
    <property type="match status" value="1"/>
</dbReference>
<dbReference type="InterPro" id="IPR014284">
    <property type="entry name" value="RNA_pol_sigma-70_dom"/>
</dbReference>
<organism evidence="2 3">
    <name type="scientific">Peribacillus simplex</name>
    <dbReference type="NCBI Taxonomy" id="1478"/>
    <lineage>
        <taxon>Bacteria</taxon>
        <taxon>Bacillati</taxon>
        <taxon>Bacillota</taxon>
        <taxon>Bacilli</taxon>
        <taxon>Bacillales</taxon>
        <taxon>Bacillaceae</taxon>
        <taxon>Peribacillus</taxon>
    </lineage>
</organism>
<dbReference type="NCBIfam" id="TIGR02937">
    <property type="entry name" value="sigma70-ECF"/>
    <property type="match status" value="1"/>
</dbReference>
<reference evidence="2 3" key="1">
    <citation type="journal article" date="2014" name="Genome Announc.">
        <title>Genome Sequence of Bacillus simplex Strain P558, Isolated from a Human Fecal Sample.</title>
        <authorList>
            <person name="Croce O."/>
            <person name="Hugon P."/>
            <person name="Lagier J.C."/>
            <person name="Bibi F."/>
            <person name="Robert C."/>
            <person name="Azhar E.I."/>
            <person name="Raoult D."/>
            <person name="Fournier P.E."/>
        </authorList>
    </citation>
    <scope>NUCLEOTIDE SEQUENCE [LARGE SCALE GENOMIC DNA]</scope>
    <source>
        <strain evidence="2 3">P558</strain>
    </source>
</reference>
<dbReference type="RefSeq" id="WP_034309819.1">
    <property type="nucleotide sequence ID" value="NZ_CCXW01000001.1"/>
</dbReference>
<dbReference type="AlphaFoldDB" id="A0AAN2PL04"/>
<dbReference type="InterPro" id="IPR013324">
    <property type="entry name" value="RNA_pol_sigma_r3/r4-like"/>
</dbReference>
<dbReference type="GO" id="GO:0006352">
    <property type="term" value="P:DNA-templated transcription initiation"/>
    <property type="evidence" value="ECO:0007669"/>
    <property type="project" value="InterPro"/>
</dbReference>
<name>A0AAN2PL04_9BACI</name>
<evidence type="ECO:0000313" key="3">
    <source>
        <dbReference type="Proteomes" id="UP000182110"/>
    </source>
</evidence>
<dbReference type="Proteomes" id="UP000182110">
    <property type="component" value="Unassembled WGS sequence"/>
</dbReference>
<dbReference type="SUPFAM" id="SSF88659">
    <property type="entry name" value="Sigma3 and sigma4 domains of RNA polymerase sigma factors"/>
    <property type="match status" value="1"/>
</dbReference>
<dbReference type="CDD" id="cd06171">
    <property type="entry name" value="Sigma70_r4"/>
    <property type="match status" value="1"/>
</dbReference>
<protein>
    <submittedName>
        <fullName evidence="2">RNA polymerase sigma-B factor (Sigma-37) (General stress protein84) (GSP84)</fullName>
    </submittedName>
</protein>
<dbReference type="Gene3D" id="1.20.140.160">
    <property type="match status" value="1"/>
</dbReference>
<evidence type="ECO:0000313" key="2">
    <source>
        <dbReference type="EMBL" id="CEG34458.1"/>
    </source>
</evidence>
<dbReference type="GO" id="GO:0003700">
    <property type="term" value="F:DNA-binding transcription factor activity"/>
    <property type="evidence" value="ECO:0007669"/>
    <property type="project" value="InterPro"/>
</dbReference>
<evidence type="ECO:0000259" key="1">
    <source>
        <dbReference type="Pfam" id="PF04545"/>
    </source>
</evidence>
<dbReference type="InterPro" id="IPR007630">
    <property type="entry name" value="RNA_pol_sigma70_r4"/>
</dbReference>
<dbReference type="EMBL" id="CCXW01000001">
    <property type="protein sequence ID" value="CEG34458.1"/>
    <property type="molecule type" value="Genomic_DNA"/>
</dbReference>
<proteinExistence type="predicted"/>
<keyword evidence="3" id="KW-1185">Reference proteome</keyword>
<gene>
    <name evidence="2" type="ORF">BN1180_04661</name>
</gene>
<feature type="domain" description="RNA polymerase sigma-70 region 4" evidence="1">
    <location>
        <begin position="142"/>
        <end position="191"/>
    </location>
</feature>
<sequence length="196" mass="22833">MIKSDCCSNQLFEFEDNNRKFINSKIIKSFLKEEKNYALYKKAICTPSIKNKNKLDEEFKKHLFYIRFVSLISKTIHFTAVKYDISINDQNKNFPIILNAENDESIPLLNTIEVKEEGYEKIYNEDAETIEDITSDKEIANALSQLTNTQKKTLKLKYVDNLAFKEIAVIMNVSQQAVSKNHKLAINKLRNLLQEK</sequence>